<dbReference type="RefSeq" id="XP_024575893.1">
    <property type="nucleotide sequence ID" value="XM_024725080.1"/>
</dbReference>
<sequence length="254" mass="29361">MVQGKREEPIPVWIDPINIDIDEDFNIFMDTLFGHPMRHNFSPISISPTTEDFATFPISDDKAQLLIDTLLDNKPYENSAQILNIQDIKVVAVPPVKSKSCGVSGIPTPKSNRRLRHRINIDPVGRDQRRKDKQRGYEKGYRSRIKTKREKDEAEWIQLEAQIRKLLAKRTSIVLTEIPDKPNKMSTLSKKQQYFQLLQEENALRESYALERCYLADNKALKLYSGGTGSSRTIREQLNSLPSLRLCHTFDFSW</sequence>
<protein>
    <submittedName>
        <fullName evidence="2">Uncharacterized protein</fullName>
    </submittedName>
</protein>
<feature type="region of interest" description="Disordered" evidence="1">
    <location>
        <begin position="122"/>
        <end position="142"/>
    </location>
</feature>
<dbReference type="EMBL" id="CCYD01000428">
    <property type="protein sequence ID" value="CEG39524.1"/>
    <property type="molecule type" value="Genomic_DNA"/>
</dbReference>
<evidence type="ECO:0000313" key="3">
    <source>
        <dbReference type="Proteomes" id="UP000054928"/>
    </source>
</evidence>
<dbReference type="Proteomes" id="UP000054928">
    <property type="component" value="Unassembled WGS sequence"/>
</dbReference>
<keyword evidence="3" id="KW-1185">Reference proteome</keyword>
<evidence type="ECO:0000256" key="1">
    <source>
        <dbReference type="SAM" id="MobiDB-lite"/>
    </source>
</evidence>
<name>A0A0P1AFZ0_PLAHL</name>
<organism evidence="2 3">
    <name type="scientific">Plasmopara halstedii</name>
    <name type="common">Downy mildew of sunflower</name>
    <dbReference type="NCBI Taxonomy" id="4781"/>
    <lineage>
        <taxon>Eukaryota</taxon>
        <taxon>Sar</taxon>
        <taxon>Stramenopiles</taxon>
        <taxon>Oomycota</taxon>
        <taxon>Peronosporomycetes</taxon>
        <taxon>Peronosporales</taxon>
        <taxon>Peronosporaceae</taxon>
        <taxon>Plasmopara</taxon>
    </lineage>
</organism>
<dbReference type="AlphaFoldDB" id="A0A0P1AFZ0"/>
<feature type="compositionally biased region" description="Basic and acidic residues" evidence="1">
    <location>
        <begin position="124"/>
        <end position="141"/>
    </location>
</feature>
<reference evidence="3" key="1">
    <citation type="submission" date="2014-09" db="EMBL/GenBank/DDBJ databases">
        <authorList>
            <person name="Sharma Rahul"/>
            <person name="Thines Marco"/>
        </authorList>
    </citation>
    <scope>NUCLEOTIDE SEQUENCE [LARGE SCALE GENOMIC DNA]</scope>
</reference>
<dbReference type="GeneID" id="36404821"/>
<dbReference type="OrthoDB" id="157612at2759"/>
<accession>A0A0P1AFZ0</accession>
<evidence type="ECO:0000313" key="2">
    <source>
        <dbReference type="EMBL" id="CEG39524.1"/>
    </source>
</evidence>
<proteinExistence type="predicted"/>